<organism evidence="8 9">
    <name type="scientific">Paenibacillus sabuli</name>
    <dbReference type="NCBI Taxonomy" id="2772509"/>
    <lineage>
        <taxon>Bacteria</taxon>
        <taxon>Bacillati</taxon>
        <taxon>Bacillota</taxon>
        <taxon>Bacilli</taxon>
        <taxon>Bacillales</taxon>
        <taxon>Paenibacillaceae</taxon>
        <taxon>Paenibacillus</taxon>
    </lineage>
</organism>
<dbReference type="InterPro" id="IPR000917">
    <property type="entry name" value="Sulfatase_N"/>
</dbReference>
<dbReference type="Gene3D" id="3.40.720.10">
    <property type="entry name" value="Alkaline Phosphatase, subunit A"/>
    <property type="match status" value="1"/>
</dbReference>
<dbReference type="PROSITE" id="PS00149">
    <property type="entry name" value="SULFATASE_2"/>
    <property type="match status" value="1"/>
</dbReference>
<evidence type="ECO:0000256" key="5">
    <source>
        <dbReference type="ARBA" id="ARBA00022801"/>
    </source>
</evidence>
<feature type="domain" description="Sulfatase N-terminal" evidence="7">
    <location>
        <begin position="12"/>
        <end position="363"/>
    </location>
</feature>
<dbReference type="InterPro" id="IPR024607">
    <property type="entry name" value="Sulfatase_CS"/>
</dbReference>
<comment type="cofactor">
    <cofactor evidence="1">
        <name>Ca(2+)</name>
        <dbReference type="ChEBI" id="CHEBI:29108"/>
    </cofactor>
</comment>
<dbReference type="GO" id="GO:0004065">
    <property type="term" value="F:arylsulfatase activity"/>
    <property type="evidence" value="ECO:0007669"/>
    <property type="project" value="TreeGrafter"/>
</dbReference>
<sequence length="474" mass="53242">MQESRRPFLTKQNVLFFFTDDQRFDTIAALGHPEIQTPNMDKLARRGTSFTQAHIPGGTVGAVCMPSRAMLHTGRSLFRLEADGASIPDHHTLLGELLQQAGYRTFGIGKWHNGPASYNRSFSDGDEIFFGGMSDHWNVPACRYDPGGAYAQVNRRIDNPFHQNTISLQRADHVQLGKHSSELFSERAARWLEEEAAAADGSPFFMYISYLAPHDPRSMPEEYLQMYDPAKLSLPDNCCAEHPFDYGVRDIRDETLAPYPRSEQEIRRHLAEYYAMITHLDHELGNVLDALERSGQADQTLIVLAGDNGLAVGQHGLMGKQSAYEHSVRVPLILAGPGIPAGETRDTYAYLYDIYPTLCELLGLQTPDSVEGTSLAPALGDPAWRAREHLYFAYADCVRAVKDKRYKLIEYRTDELRRTQLFDLIADSAECHDLYGTAGTEEVVKALSRHLLACKEAWDDEAHPAGGRFWRLYA</sequence>
<protein>
    <submittedName>
        <fullName evidence="8">Sulfatase-like hydrolase/transferase</fullName>
    </submittedName>
</protein>
<dbReference type="Pfam" id="PF00884">
    <property type="entry name" value="Sulfatase"/>
    <property type="match status" value="1"/>
</dbReference>
<keyword evidence="3" id="KW-0479">Metal-binding</keyword>
<dbReference type="AlphaFoldDB" id="A0A927BT54"/>
<evidence type="ECO:0000256" key="1">
    <source>
        <dbReference type="ARBA" id="ARBA00001913"/>
    </source>
</evidence>
<dbReference type="GO" id="GO:0046872">
    <property type="term" value="F:metal ion binding"/>
    <property type="evidence" value="ECO:0007669"/>
    <property type="project" value="UniProtKB-KW"/>
</dbReference>
<dbReference type="InterPro" id="IPR050738">
    <property type="entry name" value="Sulfatase"/>
</dbReference>
<dbReference type="InterPro" id="IPR017850">
    <property type="entry name" value="Alkaline_phosphatase_core_sf"/>
</dbReference>
<dbReference type="Proteomes" id="UP000621560">
    <property type="component" value="Unassembled WGS sequence"/>
</dbReference>
<evidence type="ECO:0000256" key="4">
    <source>
        <dbReference type="ARBA" id="ARBA00022729"/>
    </source>
</evidence>
<keyword evidence="6" id="KW-0106">Calcium</keyword>
<evidence type="ECO:0000259" key="7">
    <source>
        <dbReference type="Pfam" id="PF00884"/>
    </source>
</evidence>
<comment type="caution">
    <text evidence="8">The sequence shown here is derived from an EMBL/GenBank/DDBJ whole genome shotgun (WGS) entry which is preliminary data.</text>
</comment>
<dbReference type="CDD" id="cd16155">
    <property type="entry name" value="sulfatase_like"/>
    <property type="match status" value="1"/>
</dbReference>
<evidence type="ECO:0000313" key="8">
    <source>
        <dbReference type="EMBL" id="MBD2845059.1"/>
    </source>
</evidence>
<keyword evidence="4" id="KW-0732">Signal</keyword>
<accession>A0A927BT54</accession>
<evidence type="ECO:0000256" key="3">
    <source>
        <dbReference type="ARBA" id="ARBA00022723"/>
    </source>
</evidence>
<dbReference type="PANTHER" id="PTHR42693:SF42">
    <property type="entry name" value="ARYLSULFATASE G"/>
    <property type="match status" value="1"/>
</dbReference>
<keyword evidence="5 8" id="KW-0378">Hydrolase</keyword>
<evidence type="ECO:0000256" key="6">
    <source>
        <dbReference type="ARBA" id="ARBA00022837"/>
    </source>
</evidence>
<dbReference type="PANTHER" id="PTHR42693">
    <property type="entry name" value="ARYLSULFATASE FAMILY MEMBER"/>
    <property type="match status" value="1"/>
</dbReference>
<comment type="similarity">
    <text evidence="2">Belongs to the sulfatase family.</text>
</comment>
<reference evidence="8" key="1">
    <citation type="submission" date="2020-09" db="EMBL/GenBank/DDBJ databases">
        <title>A novel bacterium of genus Paenibacillus, isolated from South China Sea.</title>
        <authorList>
            <person name="Huang H."/>
            <person name="Mo K."/>
            <person name="Hu Y."/>
        </authorList>
    </citation>
    <scope>NUCLEOTIDE SEQUENCE</scope>
    <source>
        <strain evidence="8">IB182496</strain>
    </source>
</reference>
<evidence type="ECO:0000256" key="2">
    <source>
        <dbReference type="ARBA" id="ARBA00008779"/>
    </source>
</evidence>
<proteinExistence type="inferred from homology"/>
<dbReference type="SUPFAM" id="SSF53649">
    <property type="entry name" value="Alkaline phosphatase-like"/>
    <property type="match status" value="1"/>
</dbReference>
<gene>
    <name evidence="8" type="ORF">IDH44_07640</name>
</gene>
<keyword evidence="9" id="KW-1185">Reference proteome</keyword>
<dbReference type="EMBL" id="JACXIZ010000013">
    <property type="protein sequence ID" value="MBD2845059.1"/>
    <property type="molecule type" value="Genomic_DNA"/>
</dbReference>
<evidence type="ECO:0000313" key="9">
    <source>
        <dbReference type="Proteomes" id="UP000621560"/>
    </source>
</evidence>
<name>A0A927BT54_9BACL</name>